<dbReference type="InterPro" id="IPR050465">
    <property type="entry name" value="UPF0194_transport"/>
</dbReference>
<dbReference type="KEGG" id="pmes:FX988_00271"/>
<accession>A0A857JFN7</accession>
<keyword evidence="4" id="KW-0472">Membrane</keyword>
<dbReference type="Gene3D" id="2.40.420.20">
    <property type="match status" value="1"/>
</dbReference>
<keyword evidence="7" id="KW-1185">Reference proteome</keyword>
<dbReference type="Proteomes" id="UP000464524">
    <property type="component" value="Chromosome"/>
</dbReference>
<dbReference type="Pfam" id="PF25973">
    <property type="entry name" value="BSH_CzcB"/>
    <property type="match status" value="1"/>
</dbReference>
<feature type="transmembrane region" description="Helical" evidence="4">
    <location>
        <begin position="30"/>
        <end position="47"/>
    </location>
</feature>
<reference evidence="6 7" key="1">
    <citation type="submission" date="2019-12" db="EMBL/GenBank/DDBJ databases">
        <title>Genome sequencing and assembly of endphytes of Porphyra tenera.</title>
        <authorList>
            <person name="Park J.M."/>
            <person name="Shin R."/>
            <person name="Jo S.H."/>
        </authorList>
    </citation>
    <scope>NUCLEOTIDE SEQUENCE [LARGE SCALE GENOMIC DNA]</scope>
    <source>
        <strain evidence="6 7">GPM4</strain>
    </source>
</reference>
<evidence type="ECO:0000256" key="1">
    <source>
        <dbReference type="ARBA" id="ARBA00004196"/>
    </source>
</evidence>
<dbReference type="Gene3D" id="2.40.30.170">
    <property type="match status" value="1"/>
</dbReference>
<dbReference type="Gene3D" id="1.10.287.470">
    <property type="entry name" value="Helix hairpin bin"/>
    <property type="match status" value="1"/>
</dbReference>
<feature type="domain" description="CzcB-like barrel-sandwich hybrid" evidence="5">
    <location>
        <begin position="106"/>
        <end position="281"/>
    </location>
</feature>
<keyword evidence="2 3" id="KW-0175">Coiled coil</keyword>
<dbReference type="OrthoDB" id="5752864at2"/>
<gene>
    <name evidence="6" type="ORF">FX988_00271</name>
</gene>
<dbReference type="InterPro" id="IPR058647">
    <property type="entry name" value="BSH_CzcB-like"/>
</dbReference>
<dbReference type="PANTHER" id="PTHR32347">
    <property type="entry name" value="EFFLUX SYSTEM COMPONENT YKNX-RELATED"/>
    <property type="match status" value="1"/>
</dbReference>
<keyword evidence="4" id="KW-0812">Transmembrane</keyword>
<feature type="coiled-coil region" evidence="3">
    <location>
        <begin position="123"/>
        <end position="159"/>
    </location>
</feature>
<sequence>MHTPNTGGIGISDTSAQDITITKNKSAKRYWLATCGVICTLLLYWVVEPAFSSWRSSDISISAKRIHLATVVRGDLVRDLSVQGQVVAAISPRLYSPAQGTINLFIDAGDTVQKGQVLASVDSPELTNELQQEESSLQKLKMELDRQRIQSKKQALENQKAVDLAKVALTAAEREKRRADKAFSTQSISQIDFEKAQDELENAKLVYKHAQQDADLSKESLAFEVQSKQLLVKRQALMVSDLSRKVARLDIRSPVSGIVGNLAAEQRNQVAKNQAILSVVDLSEFELEVDIPESYADDLAINMPALVTVNGSNHLAKLVSISPEIENNQVTGRVRFSKEDENGSALQPPRGLRQNQRLTTRILMENRTDVLMLSRGQFLESGSGRVAYVVEGNLAKRTNIVTGARSLSNVEVLSGLSANQQVIISSTDQFNDAQTVLITQ</sequence>
<evidence type="ECO:0000259" key="5">
    <source>
        <dbReference type="Pfam" id="PF25973"/>
    </source>
</evidence>
<dbReference type="AlphaFoldDB" id="A0A857JFN7"/>
<evidence type="ECO:0000256" key="3">
    <source>
        <dbReference type="SAM" id="Coils"/>
    </source>
</evidence>
<dbReference type="Gene3D" id="2.40.50.100">
    <property type="match status" value="1"/>
</dbReference>
<keyword evidence="4" id="KW-1133">Transmembrane helix</keyword>
<evidence type="ECO:0000313" key="6">
    <source>
        <dbReference type="EMBL" id="QHJ10062.1"/>
    </source>
</evidence>
<name>A0A857JFN7_9ALTE</name>
<proteinExistence type="predicted"/>
<evidence type="ECO:0000256" key="2">
    <source>
        <dbReference type="ARBA" id="ARBA00023054"/>
    </source>
</evidence>
<dbReference type="PANTHER" id="PTHR32347:SF14">
    <property type="entry name" value="EFFLUX SYSTEM COMPONENT YKNX-RELATED"/>
    <property type="match status" value="1"/>
</dbReference>
<dbReference type="RefSeq" id="WP_160177993.1">
    <property type="nucleotide sequence ID" value="NZ_CP047656.1"/>
</dbReference>
<comment type="subcellular location">
    <subcellularLocation>
        <location evidence="1">Cell envelope</location>
    </subcellularLocation>
</comment>
<dbReference type="GO" id="GO:0030313">
    <property type="term" value="C:cell envelope"/>
    <property type="evidence" value="ECO:0007669"/>
    <property type="project" value="UniProtKB-SubCell"/>
</dbReference>
<evidence type="ECO:0000256" key="4">
    <source>
        <dbReference type="SAM" id="Phobius"/>
    </source>
</evidence>
<organism evidence="6 7">
    <name type="scientific">Paraglaciecola mesophila</name>
    <dbReference type="NCBI Taxonomy" id="197222"/>
    <lineage>
        <taxon>Bacteria</taxon>
        <taxon>Pseudomonadati</taxon>
        <taxon>Pseudomonadota</taxon>
        <taxon>Gammaproteobacteria</taxon>
        <taxon>Alteromonadales</taxon>
        <taxon>Alteromonadaceae</taxon>
        <taxon>Paraglaciecola</taxon>
    </lineage>
</organism>
<dbReference type="SUPFAM" id="SSF111369">
    <property type="entry name" value="HlyD-like secretion proteins"/>
    <property type="match status" value="1"/>
</dbReference>
<protein>
    <submittedName>
        <fullName evidence="6">Macrolide export protein MacA</fullName>
    </submittedName>
</protein>
<evidence type="ECO:0000313" key="7">
    <source>
        <dbReference type="Proteomes" id="UP000464524"/>
    </source>
</evidence>
<dbReference type="EMBL" id="CP047656">
    <property type="protein sequence ID" value="QHJ10062.1"/>
    <property type="molecule type" value="Genomic_DNA"/>
</dbReference>